<evidence type="ECO:0000256" key="18">
    <source>
        <dbReference type="ARBA" id="ARBA00051243"/>
    </source>
</evidence>
<dbReference type="InterPro" id="IPR008266">
    <property type="entry name" value="Tyr_kinase_AS"/>
</dbReference>
<dbReference type="GO" id="GO:0050793">
    <property type="term" value="P:regulation of developmental process"/>
    <property type="evidence" value="ECO:0007669"/>
    <property type="project" value="UniProtKB-ARBA"/>
</dbReference>
<dbReference type="InterPro" id="IPR013151">
    <property type="entry name" value="Immunoglobulin_dom"/>
</dbReference>
<dbReference type="PIRSF" id="PIRSF000615">
    <property type="entry name" value="TyrPK_CSF1-R"/>
    <property type="match status" value="1"/>
</dbReference>
<dbReference type="RefSeq" id="XP_013174912.1">
    <property type="nucleotide sequence ID" value="XM_013319458.1"/>
</dbReference>
<feature type="site" description="Important for interaction with phosphotyrosine-binding proteins" evidence="22">
    <location>
        <position position="1214"/>
    </location>
</feature>
<evidence type="ECO:0000256" key="16">
    <source>
        <dbReference type="ARBA" id="ARBA00023180"/>
    </source>
</evidence>
<dbReference type="PROSITE" id="PS50011">
    <property type="entry name" value="PROTEIN_KINASE_DOM"/>
    <property type="match status" value="1"/>
</dbReference>
<dbReference type="GO" id="GO:0005886">
    <property type="term" value="C:plasma membrane"/>
    <property type="evidence" value="ECO:0007669"/>
    <property type="project" value="UniProtKB-SubCell"/>
</dbReference>
<dbReference type="InterPro" id="IPR003599">
    <property type="entry name" value="Ig_sub"/>
</dbReference>
<keyword evidence="6" id="KW-0808">Transferase</keyword>
<evidence type="ECO:0000256" key="22">
    <source>
        <dbReference type="PIRSR" id="PIRSR000615-4"/>
    </source>
</evidence>
<evidence type="ECO:0000256" key="5">
    <source>
        <dbReference type="ARBA" id="ARBA00022553"/>
    </source>
</evidence>
<dbReference type="SUPFAM" id="SSF56112">
    <property type="entry name" value="Protein kinase-like (PK-like)"/>
    <property type="match status" value="1"/>
</dbReference>
<organism evidence="29">
    <name type="scientific">Papilio xuthus</name>
    <name type="common">Asian swallowtail butterfly</name>
    <dbReference type="NCBI Taxonomy" id="66420"/>
    <lineage>
        <taxon>Eukaryota</taxon>
        <taxon>Metazoa</taxon>
        <taxon>Ecdysozoa</taxon>
        <taxon>Arthropoda</taxon>
        <taxon>Hexapoda</taxon>
        <taxon>Insecta</taxon>
        <taxon>Pterygota</taxon>
        <taxon>Neoptera</taxon>
        <taxon>Endopterygota</taxon>
        <taxon>Lepidoptera</taxon>
        <taxon>Glossata</taxon>
        <taxon>Ditrysia</taxon>
        <taxon>Papilionoidea</taxon>
        <taxon>Papilionidae</taxon>
        <taxon>Papilioninae</taxon>
        <taxon>Papilio</taxon>
    </lineage>
</organism>
<dbReference type="GO" id="GO:0004714">
    <property type="term" value="F:transmembrane receptor protein tyrosine kinase activity"/>
    <property type="evidence" value="ECO:0007669"/>
    <property type="project" value="UniProtKB-EC"/>
</dbReference>
<evidence type="ECO:0000256" key="20">
    <source>
        <dbReference type="PIRSR" id="PIRSR000615-2"/>
    </source>
</evidence>
<dbReference type="InterPro" id="IPR050122">
    <property type="entry name" value="RTK"/>
</dbReference>
<dbReference type="PROSITE" id="PS00240">
    <property type="entry name" value="RECEPTOR_TYR_KIN_III"/>
    <property type="match status" value="1"/>
</dbReference>
<comment type="catalytic activity">
    <reaction evidence="18">
        <text>L-tyrosyl-[protein] + ATP = O-phospho-L-tyrosyl-[protein] + ADP + H(+)</text>
        <dbReference type="Rhea" id="RHEA:10596"/>
        <dbReference type="Rhea" id="RHEA-COMP:10136"/>
        <dbReference type="Rhea" id="RHEA-COMP:20101"/>
        <dbReference type="ChEBI" id="CHEBI:15378"/>
        <dbReference type="ChEBI" id="CHEBI:30616"/>
        <dbReference type="ChEBI" id="CHEBI:46858"/>
        <dbReference type="ChEBI" id="CHEBI:61978"/>
        <dbReference type="ChEBI" id="CHEBI:456216"/>
        <dbReference type="EC" id="2.7.10.1"/>
    </reaction>
</comment>
<keyword evidence="21" id="KW-0479">Metal-binding</keyword>
<dbReference type="PROSITE" id="PS50835">
    <property type="entry name" value="IG_LIKE"/>
    <property type="match status" value="5"/>
</dbReference>
<evidence type="ECO:0000256" key="19">
    <source>
        <dbReference type="PIRSR" id="PIRSR000615-1"/>
    </source>
</evidence>
<sequence>MISSWSRRLLSVVSGFVVICATATAFTTAATETQTDAYETEGPIIEPSLKEIVLEKGQNFTIKCKGFSELDFKQQDIPEEVVGSLFNKSVTTVTNSDDKYKYQIELNLYDVDQFAIGYYACFDNTLEADDLLNNLMEEPKDTEHVTYIYVYVNGTNSVFAPMREVVKTGNGSKVVIECRPTTPDIKMTLMGDFPDYEHYDPKIGFTVDSDYMLDLPIVLVTCDAKRGDLEDSKDIVVHKRRMDSNKTPEFIKYSPKIGYVVKANRVASYQCEGLRGTKSYKKTTRMLTNIPPPQPRIIGGLPYFLSGETFSLNCTVEYQSNSALALTWRTPNVASKIQHKTNENETTGGILYSNITILNANVEDAGNYTCISKNSYGQNTASFKKLYLETGFIKLEIGGRKINPTETNQRLIQFMYYLQDYPTARITCYCDGKEIHSNKVKYDIKRPTTGKLTLTIRNLTVTDTANYTCVATNDYDSKNVTRDLRVKAAPVVDFGIPDDIKSVEGTIANLKCKATGYPTPSVEWIFTSESGDQQMLLPSNTLSTLITTTSYVQIPVRVSGNISCKATNSLNSSTKSRKFIVQELVGGFGIKDIDRTWFYESQNVVLTCVASVYDFANLTWIGIDDMEILDSVEFTNNSFSYVAKLKLNNISPQNAGNYTCNAVRYDNTEESQSIFITVAAKQPPIITEPLKEKNEEVYPYQPLQLTCQAEAVPPPRIEWYKDGNLLLNETNTDIITEMLDHSRINSSVVIKQMLEENKGRYECVAVNEDEITREYFNIAIKEKSTNKAAYLSVIGGIVFVLLLLIVYLVWKIRKEKQFRKELAAAGLLYFEEGVTKSLNPDIGIDEQAELLPYDNRFEFPAEKLLLGKQLGAGAFGVVYKAEARGIINAEETTEVAVKMVKKTADNMYIKALATELKIMVHLGKHVNIVNLLGACTKNVGKRELIVIVEYCKFGNIHNYLQKHREVFIDQLTDNKDKNLGKVNKGFSCSSGSSAFHSDYFSSNHTQETDNTFLNTGNTNRSGRKVSETGYVQPEWRSNYESDYSDGRAPRPLFSRDLLAWAFQIARGMEYLASRKVLHGDLAARNVLLAEDNIVKICDFGLARSIYKNDEYQKKENVSLTTDRIFSTQSDVWSFGVVLWELFSLAKTPYPNISPPSLLQRLSEGHRLEKPMYADDRLYEVMLRCWAQKPTARPSFTQLQEILGEFLEDNVRNHYVDLNSAYIDMNVKAEGQEDYLAMVCAPDYNNLVTPSPHQYVNDSRSFFPPTPTQLQHDDEGYLQMSPATQQTIFSPRATGTKFDFDARKLNPRTEATTHGSELTPMLTLNNLPARSGSESDHDGNSSPYLNMCPRIEEESDDVFETKQNLKNIQNSAVSNPTYITFDVDLEKKPMNTNNYINVPNGLVK</sequence>
<dbReference type="Gene3D" id="2.60.40.10">
    <property type="entry name" value="Immunoglobulins"/>
    <property type="match status" value="7"/>
</dbReference>
<evidence type="ECO:0000256" key="10">
    <source>
        <dbReference type="ARBA" id="ARBA00022840"/>
    </source>
</evidence>
<keyword evidence="7 25" id="KW-0812">Transmembrane</keyword>
<protein>
    <recommendedName>
        <fullName evidence="2">receptor protein-tyrosine kinase</fullName>
        <ecNumber evidence="2">2.7.10.1</ecNumber>
    </recommendedName>
</protein>
<dbReference type="Gene3D" id="1.10.510.10">
    <property type="entry name" value="Transferase(Phosphotransferase) domain 1"/>
    <property type="match status" value="1"/>
</dbReference>
<keyword evidence="13" id="KW-0829">Tyrosine-protein kinase</keyword>
<evidence type="ECO:0000256" key="2">
    <source>
        <dbReference type="ARBA" id="ARBA00011902"/>
    </source>
</evidence>
<dbReference type="InterPro" id="IPR017441">
    <property type="entry name" value="Protein_kinase_ATP_BS"/>
</dbReference>
<dbReference type="PROSITE" id="PS00109">
    <property type="entry name" value="PROTEIN_KINASE_TYR"/>
    <property type="match status" value="1"/>
</dbReference>
<dbReference type="GO" id="GO:0005524">
    <property type="term" value="F:ATP binding"/>
    <property type="evidence" value="ECO:0007669"/>
    <property type="project" value="UniProtKB-UniRule"/>
</dbReference>
<dbReference type="PANTHER" id="PTHR24416:SF600">
    <property type="entry name" value="PDGF- AND VEGF-RECEPTOR RELATED, ISOFORM J"/>
    <property type="match status" value="1"/>
</dbReference>
<dbReference type="Gene3D" id="3.30.200.20">
    <property type="entry name" value="Phosphorylase Kinase, domain 1"/>
    <property type="match status" value="1"/>
</dbReference>
<dbReference type="GO" id="GO:0007169">
    <property type="term" value="P:cell surface receptor protein tyrosine kinase signaling pathway"/>
    <property type="evidence" value="ECO:0007669"/>
    <property type="project" value="InterPro"/>
</dbReference>
<keyword evidence="15 29" id="KW-0675">Receptor</keyword>
<dbReference type="FunFam" id="1.10.510.10:FF:001512">
    <property type="entry name" value="Receptor tyrosine-protein kinase erbB-2"/>
    <property type="match status" value="1"/>
</dbReference>
<keyword evidence="9" id="KW-0418">Kinase</keyword>
<dbReference type="CDD" id="cd00096">
    <property type="entry name" value="Ig"/>
    <property type="match status" value="3"/>
</dbReference>
<evidence type="ECO:0000256" key="14">
    <source>
        <dbReference type="ARBA" id="ARBA00023157"/>
    </source>
</evidence>
<feature type="binding site" evidence="20">
    <location>
        <position position="898"/>
    </location>
    <ligand>
        <name>ATP</name>
        <dbReference type="ChEBI" id="CHEBI:30616"/>
    </ligand>
</feature>
<evidence type="ECO:0000256" key="15">
    <source>
        <dbReference type="ARBA" id="ARBA00023170"/>
    </source>
</evidence>
<dbReference type="GO" id="GO:0051130">
    <property type="term" value="P:positive regulation of cellular component organization"/>
    <property type="evidence" value="ECO:0007669"/>
    <property type="project" value="UniProtKB-ARBA"/>
</dbReference>
<dbReference type="CTD" id="5817"/>
<dbReference type="SUPFAM" id="SSF48726">
    <property type="entry name" value="Immunoglobulin"/>
    <property type="match status" value="5"/>
</dbReference>
<evidence type="ECO:0000256" key="13">
    <source>
        <dbReference type="ARBA" id="ARBA00023137"/>
    </source>
</evidence>
<dbReference type="GO" id="GO:0048468">
    <property type="term" value="P:cell development"/>
    <property type="evidence" value="ECO:0007669"/>
    <property type="project" value="UniProtKB-ARBA"/>
</dbReference>
<evidence type="ECO:0000256" key="21">
    <source>
        <dbReference type="PIRSR" id="PIRSR000615-3"/>
    </source>
</evidence>
<evidence type="ECO:0000256" key="8">
    <source>
        <dbReference type="ARBA" id="ARBA00022741"/>
    </source>
</evidence>
<keyword evidence="26" id="KW-0732">Signal</keyword>
<feature type="active site" description="Proton acceptor" evidence="19">
    <location>
        <position position="1080"/>
    </location>
</feature>
<keyword evidence="11 25" id="KW-1133">Transmembrane helix</keyword>
<evidence type="ECO:0000256" key="12">
    <source>
        <dbReference type="ARBA" id="ARBA00023136"/>
    </source>
</evidence>
<evidence type="ECO:0000256" key="25">
    <source>
        <dbReference type="SAM" id="Phobius"/>
    </source>
</evidence>
<feature type="binding site" evidence="20">
    <location>
        <begin position="871"/>
        <end position="878"/>
    </location>
    <ligand>
        <name>ATP</name>
        <dbReference type="ChEBI" id="CHEBI:30616"/>
    </ligand>
</feature>
<feature type="transmembrane region" description="Helical" evidence="25">
    <location>
        <begin position="788"/>
        <end position="810"/>
    </location>
</feature>
<feature type="domain" description="Ig-like" evidence="28">
    <location>
        <begin position="600"/>
        <end position="677"/>
    </location>
</feature>
<evidence type="ECO:0000256" key="6">
    <source>
        <dbReference type="ARBA" id="ARBA00022679"/>
    </source>
</evidence>
<dbReference type="CDD" id="cd00192">
    <property type="entry name" value="PTKc"/>
    <property type="match status" value="1"/>
</dbReference>
<dbReference type="FunFam" id="3.30.200.20:FF:000384">
    <property type="entry name" value="Receptor protein-tyrosine kinase"/>
    <property type="match status" value="1"/>
</dbReference>
<dbReference type="InterPro" id="IPR007110">
    <property type="entry name" value="Ig-like_dom"/>
</dbReference>
<feature type="binding site" evidence="23">
    <location>
        <position position="902"/>
    </location>
    <ligand>
        <name>ATP</name>
        <dbReference type="ChEBI" id="CHEBI:30616"/>
    </ligand>
</feature>
<dbReference type="InterPro" id="IPR011009">
    <property type="entry name" value="Kinase-like_dom_sf"/>
</dbReference>
<keyword evidence="10 20" id="KW-0067">ATP-binding</keyword>
<dbReference type="Proteomes" id="UP000694872">
    <property type="component" value="Unplaced"/>
</dbReference>
<dbReference type="SMART" id="SM00408">
    <property type="entry name" value="IGc2"/>
    <property type="match status" value="5"/>
</dbReference>
<keyword evidence="16" id="KW-0325">Glycoprotein</keyword>
<evidence type="ECO:0000256" key="9">
    <source>
        <dbReference type="ARBA" id="ARBA00022777"/>
    </source>
</evidence>
<dbReference type="GO" id="GO:0030182">
    <property type="term" value="P:neuron differentiation"/>
    <property type="evidence" value="ECO:0007669"/>
    <property type="project" value="UniProtKB-ARBA"/>
</dbReference>
<keyword evidence="17" id="KW-0393">Immunoglobulin domain</keyword>
<feature type="domain" description="Ig-like" evidence="28">
    <location>
        <begin position="683"/>
        <end position="779"/>
    </location>
</feature>
<evidence type="ECO:0000256" key="3">
    <source>
        <dbReference type="ARBA" id="ARBA00022473"/>
    </source>
</evidence>
<proteinExistence type="predicted"/>
<feature type="domain" description="Protein kinase" evidence="27">
    <location>
        <begin position="864"/>
        <end position="1206"/>
    </location>
</feature>
<feature type="compositionally biased region" description="Polar residues" evidence="24">
    <location>
        <begin position="1308"/>
        <end position="1327"/>
    </location>
</feature>
<dbReference type="InterPro" id="IPR013098">
    <property type="entry name" value="Ig_I-set"/>
</dbReference>
<keyword evidence="12 25" id="KW-0472">Membrane</keyword>
<feature type="signal peptide" evidence="26">
    <location>
        <begin position="1"/>
        <end position="25"/>
    </location>
</feature>
<comment type="subcellular location">
    <subcellularLocation>
        <location evidence="1">Cell membrane</location>
        <topology evidence="1">Single-pass type I membrane protein</topology>
    </subcellularLocation>
</comment>
<feature type="domain" description="Ig-like" evidence="28">
    <location>
        <begin position="490"/>
        <end position="580"/>
    </location>
</feature>
<dbReference type="InterPro" id="IPR036179">
    <property type="entry name" value="Ig-like_dom_sf"/>
</dbReference>
<evidence type="ECO:0000259" key="27">
    <source>
        <dbReference type="PROSITE" id="PS50011"/>
    </source>
</evidence>
<reference evidence="29" key="1">
    <citation type="submission" date="2025-08" db="UniProtKB">
        <authorList>
            <consortium name="RefSeq"/>
        </authorList>
    </citation>
    <scope>IDENTIFICATION</scope>
</reference>
<feature type="binding site" evidence="21">
    <location>
        <position position="1085"/>
    </location>
    <ligand>
        <name>Mg(2+)</name>
        <dbReference type="ChEBI" id="CHEBI:18420"/>
    </ligand>
</feature>
<keyword evidence="14" id="KW-1015">Disulfide bond</keyword>
<keyword evidence="8 20" id="KW-0547">Nucleotide-binding</keyword>
<dbReference type="Pfam" id="PF07679">
    <property type="entry name" value="I-set"/>
    <property type="match status" value="2"/>
</dbReference>
<feature type="chain" id="PRO_5042529480" description="receptor protein-tyrosine kinase" evidence="26">
    <location>
        <begin position="26"/>
        <end position="1403"/>
    </location>
</feature>
<keyword evidence="21" id="KW-0460">Magnesium</keyword>
<evidence type="ECO:0000256" key="11">
    <source>
        <dbReference type="ARBA" id="ARBA00022989"/>
    </source>
</evidence>
<dbReference type="InterPro" id="IPR001824">
    <property type="entry name" value="Tyr_kinase_rcpt_3_CS"/>
</dbReference>
<feature type="domain" description="Ig-like" evidence="28">
    <location>
        <begin position="404"/>
        <end position="481"/>
    </location>
</feature>
<evidence type="ECO:0000313" key="29">
    <source>
        <dbReference type="RefSeq" id="XP_013174912.1"/>
    </source>
</evidence>
<dbReference type="InterPro" id="IPR013783">
    <property type="entry name" value="Ig-like_fold"/>
</dbReference>
<feature type="binding site" evidence="20">
    <location>
        <position position="1084"/>
    </location>
    <ligand>
        <name>ATP</name>
        <dbReference type="ChEBI" id="CHEBI:30616"/>
    </ligand>
</feature>
<feature type="region of interest" description="Disordered" evidence="24">
    <location>
        <begin position="1307"/>
        <end position="1342"/>
    </location>
</feature>
<dbReference type="InterPro" id="IPR003598">
    <property type="entry name" value="Ig_sub2"/>
</dbReference>
<dbReference type="EC" id="2.7.10.1" evidence="2"/>
<dbReference type="InterPro" id="IPR001245">
    <property type="entry name" value="Ser-Thr/Tyr_kinase_cat_dom"/>
</dbReference>
<feature type="binding site" evidence="21">
    <location>
        <position position="1098"/>
    </location>
    <ligand>
        <name>Mg(2+)</name>
        <dbReference type="ChEBI" id="CHEBI:18420"/>
    </ligand>
</feature>
<evidence type="ECO:0000256" key="17">
    <source>
        <dbReference type="ARBA" id="ARBA00023319"/>
    </source>
</evidence>
<evidence type="ECO:0000256" key="23">
    <source>
        <dbReference type="PROSITE-ProRule" id="PRU10141"/>
    </source>
</evidence>
<dbReference type="GeneID" id="106123226"/>
<dbReference type="Pfam" id="PF07714">
    <property type="entry name" value="PK_Tyr_Ser-Thr"/>
    <property type="match status" value="1"/>
</dbReference>
<dbReference type="KEGG" id="pxu:106123226"/>
<dbReference type="InterPro" id="IPR000719">
    <property type="entry name" value="Prot_kinase_dom"/>
</dbReference>
<dbReference type="SMART" id="SM00409">
    <property type="entry name" value="IG"/>
    <property type="match status" value="5"/>
</dbReference>
<keyword evidence="4" id="KW-1003">Cell membrane</keyword>
<evidence type="ECO:0000256" key="7">
    <source>
        <dbReference type="ARBA" id="ARBA00022692"/>
    </source>
</evidence>
<dbReference type="Pfam" id="PF13927">
    <property type="entry name" value="Ig_3"/>
    <property type="match status" value="1"/>
</dbReference>
<dbReference type="Pfam" id="PF00047">
    <property type="entry name" value="ig"/>
    <property type="match status" value="2"/>
</dbReference>
<evidence type="ECO:0000256" key="4">
    <source>
        <dbReference type="ARBA" id="ARBA00022475"/>
    </source>
</evidence>
<accession>A0AAJ6ZLD5</accession>
<dbReference type="GO" id="GO:0046872">
    <property type="term" value="F:metal ion binding"/>
    <property type="evidence" value="ECO:0007669"/>
    <property type="project" value="UniProtKB-KW"/>
</dbReference>
<dbReference type="PANTHER" id="PTHR24416">
    <property type="entry name" value="TYROSINE-PROTEIN KINASE RECEPTOR"/>
    <property type="match status" value="1"/>
</dbReference>
<name>A0AAJ6ZLD5_PAPXU</name>
<gene>
    <name evidence="29" type="primary">LOC106123226</name>
</gene>
<dbReference type="PROSITE" id="PS00107">
    <property type="entry name" value="PROTEIN_KINASE_ATP"/>
    <property type="match status" value="1"/>
</dbReference>
<evidence type="ECO:0000256" key="24">
    <source>
        <dbReference type="SAM" id="MobiDB-lite"/>
    </source>
</evidence>
<evidence type="ECO:0000256" key="26">
    <source>
        <dbReference type="SAM" id="SignalP"/>
    </source>
</evidence>
<evidence type="ECO:0000259" key="28">
    <source>
        <dbReference type="PROSITE" id="PS50835"/>
    </source>
</evidence>
<evidence type="ECO:0000256" key="1">
    <source>
        <dbReference type="ARBA" id="ARBA00004251"/>
    </source>
</evidence>
<keyword evidence="3" id="KW-0217">Developmental protein</keyword>
<feature type="domain" description="Ig-like" evidence="28">
    <location>
        <begin position="293"/>
        <end position="382"/>
    </location>
</feature>
<dbReference type="GO" id="GO:0043235">
    <property type="term" value="C:receptor complex"/>
    <property type="evidence" value="ECO:0007669"/>
    <property type="project" value="TreeGrafter"/>
</dbReference>
<keyword evidence="5" id="KW-0597">Phosphoprotein</keyword>